<gene>
    <name evidence="7" type="ORF">J1M35_02335</name>
</gene>
<dbReference type="Pfam" id="PF19112">
    <property type="entry name" value="VanA_C"/>
    <property type="match status" value="1"/>
</dbReference>
<dbReference type="CDD" id="cd03469">
    <property type="entry name" value="Rieske_RO_Alpha_N"/>
    <property type="match status" value="1"/>
</dbReference>
<keyword evidence="7" id="KW-0223">Dioxygenase</keyword>
<evidence type="ECO:0000256" key="3">
    <source>
        <dbReference type="ARBA" id="ARBA00023002"/>
    </source>
</evidence>
<evidence type="ECO:0000256" key="4">
    <source>
        <dbReference type="ARBA" id="ARBA00023004"/>
    </source>
</evidence>
<dbReference type="GO" id="GO:0051213">
    <property type="term" value="F:dioxygenase activity"/>
    <property type="evidence" value="ECO:0007669"/>
    <property type="project" value="UniProtKB-KW"/>
</dbReference>
<keyword evidence="8" id="KW-1185">Reference proteome</keyword>
<dbReference type="PANTHER" id="PTHR21266">
    <property type="entry name" value="IRON-SULFUR DOMAIN CONTAINING PROTEIN"/>
    <property type="match status" value="1"/>
</dbReference>
<dbReference type="KEGG" id="otd:J1M35_02335"/>
<dbReference type="InterPro" id="IPR017941">
    <property type="entry name" value="Rieske_2Fe-2S"/>
</dbReference>
<evidence type="ECO:0000256" key="5">
    <source>
        <dbReference type="ARBA" id="ARBA00023014"/>
    </source>
</evidence>
<accession>A0A975CKC2</accession>
<reference evidence="7" key="1">
    <citation type="submission" date="2021-03" db="EMBL/GenBank/DDBJ databases">
        <title>Ottowia sp. 27C isolated from the cloaca of a Giant Asian pond turtle (Heosemys grandis).</title>
        <authorList>
            <person name="Spergser J."/>
            <person name="Busse H.-J."/>
        </authorList>
    </citation>
    <scope>NUCLEOTIDE SEQUENCE</scope>
    <source>
        <strain evidence="7">27C</strain>
    </source>
</reference>
<keyword evidence="2" id="KW-0479">Metal-binding</keyword>
<keyword evidence="3" id="KW-0560">Oxidoreductase</keyword>
<organism evidence="7 8">
    <name type="scientific">Ottowia testudinis</name>
    <dbReference type="NCBI Taxonomy" id="2816950"/>
    <lineage>
        <taxon>Bacteria</taxon>
        <taxon>Pseudomonadati</taxon>
        <taxon>Pseudomonadota</taxon>
        <taxon>Betaproteobacteria</taxon>
        <taxon>Burkholderiales</taxon>
        <taxon>Comamonadaceae</taxon>
        <taxon>Ottowia</taxon>
    </lineage>
</organism>
<dbReference type="GO" id="GO:0051537">
    <property type="term" value="F:2 iron, 2 sulfur cluster binding"/>
    <property type="evidence" value="ECO:0007669"/>
    <property type="project" value="UniProtKB-KW"/>
</dbReference>
<dbReference type="EMBL" id="CP071796">
    <property type="protein sequence ID" value="QTD45779.1"/>
    <property type="molecule type" value="Genomic_DNA"/>
</dbReference>
<dbReference type="SUPFAM" id="SSF50022">
    <property type="entry name" value="ISP domain"/>
    <property type="match status" value="1"/>
</dbReference>
<evidence type="ECO:0000256" key="1">
    <source>
        <dbReference type="ARBA" id="ARBA00022714"/>
    </source>
</evidence>
<feature type="domain" description="Rieske" evidence="6">
    <location>
        <begin position="5"/>
        <end position="107"/>
    </location>
</feature>
<dbReference type="InterPro" id="IPR044043">
    <property type="entry name" value="VanA_C_cat"/>
</dbReference>
<protein>
    <submittedName>
        <fullName evidence="7">Aromatic ring-hydroxylating dioxygenase subunit alpha</fullName>
    </submittedName>
</protein>
<evidence type="ECO:0000256" key="2">
    <source>
        <dbReference type="ARBA" id="ARBA00022723"/>
    </source>
</evidence>
<dbReference type="Pfam" id="PF00355">
    <property type="entry name" value="Rieske"/>
    <property type="match status" value="1"/>
</dbReference>
<dbReference type="InterPro" id="IPR050584">
    <property type="entry name" value="Cholesterol_7-desaturase"/>
</dbReference>
<dbReference type="AlphaFoldDB" id="A0A975CKC2"/>
<dbReference type="InterPro" id="IPR036922">
    <property type="entry name" value="Rieske_2Fe-2S_sf"/>
</dbReference>
<dbReference type="PROSITE" id="PS51296">
    <property type="entry name" value="RIESKE"/>
    <property type="match status" value="1"/>
</dbReference>
<evidence type="ECO:0000259" key="6">
    <source>
        <dbReference type="PROSITE" id="PS51296"/>
    </source>
</evidence>
<dbReference type="Gene3D" id="3.90.380.10">
    <property type="entry name" value="Naphthalene 1,2-dioxygenase Alpha Subunit, Chain A, domain 1"/>
    <property type="match status" value="1"/>
</dbReference>
<dbReference type="PANTHER" id="PTHR21266:SF60">
    <property type="entry name" value="3-KETOSTEROID-9-ALPHA-MONOOXYGENASE, OXYGENASE COMPONENT"/>
    <property type="match status" value="1"/>
</dbReference>
<dbReference type="GO" id="GO:0046872">
    <property type="term" value="F:metal ion binding"/>
    <property type="evidence" value="ECO:0007669"/>
    <property type="project" value="UniProtKB-KW"/>
</dbReference>
<evidence type="ECO:0000313" key="7">
    <source>
        <dbReference type="EMBL" id="QTD45779.1"/>
    </source>
</evidence>
<sequence length="338" mass="36676">MAHWYAACRGSDLRAGRPHAFTLLGRPLVAFRGADGQPAVLEDRCAHRHAPLSSGRVCAGELQCPYHGWRYGTHGQVTHVPALGAAPPGVAGVTALQVCEQDGLVWCWPGADAPIGTPRRIATHDQPGFTRFIMKTRFRGSVEACLENFLDCPHATFVHKGWFRSPTAQPVRAVVTTLADGAVAEYFDEPRKRSVIWALFAPRGGAMRHTDRFIAPHTSCVDYEFPSGLAYNITSTCSPVEGDAVEVFTVMSFKFGWLGPLVRLAFEPLSRWIIWQDVGMLDRVAANRARHAALGALPRVQSTAADLLGPHIAAWRAALTRGDAPPAAGQITEATLTL</sequence>
<keyword evidence="1" id="KW-0001">2Fe-2S</keyword>
<proteinExistence type="predicted"/>
<dbReference type="Gene3D" id="2.102.10.10">
    <property type="entry name" value="Rieske [2Fe-2S] iron-sulphur domain"/>
    <property type="match status" value="1"/>
</dbReference>
<dbReference type="Proteomes" id="UP000663903">
    <property type="component" value="Chromosome"/>
</dbReference>
<dbReference type="RefSeq" id="WP_208009526.1">
    <property type="nucleotide sequence ID" value="NZ_CP071796.1"/>
</dbReference>
<keyword evidence="5" id="KW-0411">Iron-sulfur</keyword>
<evidence type="ECO:0000313" key="8">
    <source>
        <dbReference type="Proteomes" id="UP000663903"/>
    </source>
</evidence>
<name>A0A975CKC2_9BURK</name>
<dbReference type="SUPFAM" id="SSF55961">
    <property type="entry name" value="Bet v1-like"/>
    <property type="match status" value="1"/>
</dbReference>
<keyword evidence="4" id="KW-0408">Iron</keyword>